<keyword evidence="1" id="KW-0805">Transcription regulation</keyword>
<feature type="domain" description="HTH cro/C1-type" evidence="4">
    <location>
        <begin position="34"/>
        <end position="73"/>
    </location>
</feature>
<dbReference type="AlphaFoldDB" id="A0A9X2W7A0"/>
<reference evidence="5" key="1">
    <citation type="submission" date="2022-03" db="EMBL/GenBank/DDBJ databases">
        <title>Proposal of a novel genus Dryocolo and two novel species.</title>
        <authorList>
            <person name="Maddock D.W."/>
            <person name="Brady C.L."/>
            <person name="Denman S."/>
            <person name="Arnold D."/>
        </authorList>
    </citation>
    <scope>NUCLEOTIDE SEQUENCE</scope>
    <source>
        <strain evidence="5">H6W4</strain>
    </source>
</reference>
<dbReference type="InterPro" id="IPR001387">
    <property type="entry name" value="Cro/C1-type_HTH"/>
</dbReference>
<evidence type="ECO:0000313" key="6">
    <source>
        <dbReference type="Proteomes" id="UP001150641"/>
    </source>
</evidence>
<protein>
    <submittedName>
        <fullName evidence="5">Helix-turn-helix transcriptional regulator</fullName>
    </submittedName>
</protein>
<dbReference type="Proteomes" id="UP001150641">
    <property type="component" value="Unassembled WGS sequence"/>
</dbReference>
<dbReference type="PANTHER" id="PTHR40661">
    <property type="match status" value="1"/>
</dbReference>
<dbReference type="Gene3D" id="1.10.260.40">
    <property type="entry name" value="lambda repressor-like DNA-binding domains"/>
    <property type="match status" value="1"/>
</dbReference>
<dbReference type="PROSITE" id="PS50943">
    <property type="entry name" value="HTH_CROC1"/>
    <property type="match status" value="1"/>
</dbReference>
<comment type="caution">
    <text evidence="5">The sequence shown here is derived from an EMBL/GenBank/DDBJ whole genome shotgun (WGS) entry which is preliminary data.</text>
</comment>
<gene>
    <name evidence="5" type="ORF">MUA00_06910</name>
</gene>
<dbReference type="CDD" id="cd00093">
    <property type="entry name" value="HTH_XRE"/>
    <property type="match status" value="1"/>
</dbReference>
<dbReference type="SMART" id="SM00530">
    <property type="entry name" value="HTH_XRE"/>
    <property type="match status" value="1"/>
</dbReference>
<organism evidence="5 6">
    <name type="scientific">Dryocola boscaweniae</name>
    <dbReference type="NCBI Taxonomy" id="2925397"/>
    <lineage>
        <taxon>Bacteria</taxon>
        <taxon>Pseudomonadati</taxon>
        <taxon>Pseudomonadota</taxon>
        <taxon>Gammaproteobacteria</taxon>
        <taxon>Enterobacterales</taxon>
        <taxon>Enterobacteriaceae</taxon>
        <taxon>Dryocola</taxon>
    </lineage>
</organism>
<dbReference type="Pfam" id="PF01381">
    <property type="entry name" value="HTH_3"/>
    <property type="match status" value="1"/>
</dbReference>
<dbReference type="EMBL" id="JALHAP010000074">
    <property type="protein sequence ID" value="MCT4701532.1"/>
    <property type="molecule type" value="Genomic_DNA"/>
</dbReference>
<dbReference type="PANTHER" id="PTHR40661:SF3">
    <property type="entry name" value="FELS-1 PROPHAGE TRANSCRIPTIONAL REGULATOR"/>
    <property type="match status" value="1"/>
</dbReference>
<dbReference type="Pfam" id="PF00717">
    <property type="entry name" value="Peptidase_S24"/>
    <property type="match status" value="1"/>
</dbReference>
<dbReference type="Gene3D" id="2.10.109.10">
    <property type="entry name" value="Umud Fragment, subunit A"/>
    <property type="match status" value="1"/>
</dbReference>
<name>A0A9X2W7A0_9ENTR</name>
<evidence type="ECO:0000256" key="2">
    <source>
        <dbReference type="ARBA" id="ARBA00023125"/>
    </source>
</evidence>
<dbReference type="RefSeq" id="WP_271122376.1">
    <property type="nucleotide sequence ID" value="NZ_JALHAN010000061.1"/>
</dbReference>
<evidence type="ECO:0000259" key="4">
    <source>
        <dbReference type="PROSITE" id="PS50943"/>
    </source>
</evidence>
<evidence type="ECO:0000256" key="1">
    <source>
        <dbReference type="ARBA" id="ARBA00023015"/>
    </source>
</evidence>
<dbReference type="CDD" id="cd06529">
    <property type="entry name" value="S24_LexA-like"/>
    <property type="match status" value="1"/>
</dbReference>
<dbReference type="InterPro" id="IPR039418">
    <property type="entry name" value="LexA-like"/>
</dbReference>
<dbReference type="InterPro" id="IPR036286">
    <property type="entry name" value="LexA/Signal_pep-like_sf"/>
</dbReference>
<evidence type="ECO:0000256" key="3">
    <source>
        <dbReference type="ARBA" id="ARBA00023163"/>
    </source>
</evidence>
<dbReference type="InterPro" id="IPR010982">
    <property type="entry name" value="Lambda_DNA-bd_dom_sf"/>
</dbReference>
<dbReference type="InterPro" id="IPR015927">
    <property type="entry name" value="Peptidase_S24_S26A/B/C"/>
</dbReference>
<dbReference type="SUPFAM" id="SSF47413">
    <property type="entry name" value="lambda repressor-like DNA-binding domains"/>
    <property type="match status" value="1"/>
</dbReference>
<accession>A0A9X2W7A0</accession>
<keyword evidence="3" id="KW-0804">Transcription</keyword>
<sequence>MVQREQLREAFSRRLAQACTEASLDEFGRGMAIARALGVSSKAVSKWLNAEAIPRQDKMYELATFLNADVLWLQHGNEGIFADERRDSVHASVLNENASAPFYTPQPEPGFRIDVLDIEASAGPGRLISSEVTETINHIVYDSQEALELFGHRPASSIKVITVTGDSMSGTIELGDYIFVDIAKDYFQGDGIYVFLYKGQLLVKRLQMTHDSLLVRSDNAKYADWKICEENEQHLKIIGRVMYSHSIRRHA</sequence>
<keyword evidence="2" id="KW-0238">DNA-binding</keyword>
<evidence type="ECO:0000313" key="5">
    <source>
        <dbReference type="EMBL" id="MCT4701532.1"/>
    </source>
</evidence>
<proteinExistence type="predicted"/>
<keyword evidence="6" id="KW-1185">Reference proteome</keyword>
<dbReference type="SUPFAM" id="SSF51306">
    <property type="entry name" value="LexA/Signal peptidase"/>
    <property type="match status" value="1"/>
</dbReference>
<dbReference type="GO" id="GO:0003677">
    <property type="term" value="F:DNA binding"/>
    <property type="evidence" value="ECO:0007669"/>
    <property type="project" value="UniProtKB-KW"/>
</dbReference>